<keyword evidence="4" id="KW-0067">ATP-binding</keyword>
<dbReference type="AlphaFoldDB" id="A0A8J2XPF0"/>
<sequence>MADNSIEKSSEIYHPSAEVVANANIPEYEQLYKYSCENREQFWAEQADHLRWYKKWDKVLDDSNKPFYKWFTGANFNIVHNAIDRHLEDATRNKLAIIWESEAGAVRSFSYHALNREVSKFANTLKSMGVKKGEVVTIYMPQVPELVFAMLACAKIGAVHSVVYGGFSYEALAARIEDAHSRVLITADGGFRRGKPIDLKSIANEAMKRSPTIEVCITVRNNGLDVEMESERDFWYHDLQSLPVASNKCDTEVLDSEDPLFILYTSGTTGKPKGMLHTHAGYAVYTSTTHRCLFDVKPEDRWWCAADPGWITGHSYLVYSPLINGATIVMYEGAPNYPYPNRLWQMVEKYGVNLFYTSPTAIRGLMRFGERWPQRHDLSSLRILGSVGEPINPEAWKWYYEVIGDSKCPIIDTWWQTETGGVMIAPLPITPLKPGSCTKPFFGNEVAVVDDEGNEVPAGEEGKLVIKNPWPGMARTIYGDDERYASLYWGDYGDKDYYKAGDSAKIDEDGYVWVIGRMDEVLKVSGYRLGTAEIESALVSHQAVSEAAAIGLPHEVKGNAIHTYAILRDGLIGDKALEQELKEHVAKELGKIAQPEDVQFVESLPKTRSGKIMRRVLRARALGQDEGDLSTLEE</sequence>
<keyword evidence="3" id="KW-0547">Nucleotide-binding</keyword>
<dbReference type="GO" id="GO:0005829">
    <property type="term" value="C:cytosol"/>
    <property type="evidence" value="ECO:0007669"/>
    <property type="project" value="TreeGrafter"/>
</dbReference>
<dbReference type="NCBIfam" id="TIGR02188">
    <property type="entry name" value="Ac_CoA_lig_AcsA"/>
    <property type="match status" value="1"/>
</dbReference>
<evidence type="ECO:0000259" key="8">
    <source>
        <dbReference type="Pfam" id="PF13193"/>
    </source>
</evidence>
<dbReference type="PANTHER" id="PTHR24095:SF14">
    <property type="entry name" value="ACETYL-COENZYME A SYNTHETASE 1"/>
    <property type="match status" value="1"/>
</dbReference>
<proteinExistence type="inferred from homology"/>
<dbReference type="InterPro" id="IPR000873">
    <property type="entry name" value="AMP-dep_synth/lig_dom"/>
</dbReference>
<evidence type="ECO:0000313" key="11">
    <source>
        <dbReference type="Proteomes" id="UP000619743"/>
    </source>
</evidence>
<dbReference type="PROSITE" id="PS00455">
    <property type="entry name" value="AMP_BINDING"/>
    <property type="match status" value="1"/>
</dbReference>
<evidence type="ECO:0000256" key="2">
    <source>
        <dbReference type="ARBA" id="ARBA00022598"/>
    </source>
</evidence>
<dbReference type="OrthoDB" id="9803968at2"/>
<dbReference type="GO" id="GO:0003987">
    <property type="term" value="F:acetate-CoA ligase activity"/>
    <property type="evidence" value="ECO:0007669"/>
    <property type="project" value="UniProtKB-UniRule"/>
</dbReference>
<organism evidence="10 11">
    <name type="scientific">Neiella marina</name>
    <dbReference type="NCBI Taxonomy" id="508461"/>
    <lineage>
        <taxon>Bacteria</taxon>
        <taxon>Pseudomonadati</taxon>
        <taxon>Pseudomonadota</taxon>
        <taxon>Gammaproteobacteria</taxon>
        <taxon>Alteromonadales</taxon>
        <taxon>Echinimonadaceae</taxon>
        <taxon>Neiella</taxon>
    </lineage>
</organism>
<dbReference type="SUPFAM" id="SSF56801">
    <property type="entry name" value="Acetyl-CoA synthetase-like"/>
    <property type="match status" value="1"/>
</dbReference>
<keyword evidence="5" id="KW-0007">Acetylation</keyword>
<dbReference type="InterPro" id="IPR025110">
    <property type="entry name" value="AMP-bd_C"/>
</dbReference>
<dbReference type="Gene3D" id="3.40.50.12780">
    <property type="entry name" value="N-terminal domain of ligase-like"/>
    <property type="match status" value="1"/>
</dbReference>
<accession>A0A8J2XPF0</accession>
<dbReference type="GO" id="GO:0016208">
    <property type="term" value="F:AMP binding"/>
    <property type="evidence" value="ECO:0007669"/>
    <property type="project" value="InterPro"/>
</dbReference>
<dbReference type="CDD" id="cd05966">
    <property type="entry name" value="ACS"/>
    <property type="match status" value="1"/>
</dbReference>
<dbReference type="Pfam" id="PF16177">
    <property type="entry name" value="ACAS_N"/>
    <property type="match status" value="1"/>
</dbReference>
<reference evidence="11" key="1">
    <citation type="journal article" date="2019" name="Int. J. Syst. Evol. Microbiol.">
        <title>The Global Catalogue of Microorganisms (GCM) 10K type strain sequencing project: providing services to taxonomists for standard genome sequencing and annotation.</title>
        <authorList>
            <consortium name="The Broad Institute Genomics Platform"/>
            <consortium name="The Broad Institute Genome Sequencing Center for Infectious Disease"/>
            <person name="Wu L."/>
            <person name="Ma J."/>
        </authorList>
    </citation>
    <scope>NUCLEOTIDE SEQUENCE [LARGE SCALE GENOMIC DNA]</scope>
    <source>
        <strain evidence="11">CGMCC 1.10130</strain>
    </source>
</reference>
<keyword evidence="2" id="KW-0436">Ligase</keyword>
<comment type="caution">
    <text evidence="10">The sequence shown here is derived from an EMBL/GenBank/DDBJ whole genome shotgun (WGS) entry which is preliminary data.</text>
</comment>
<evidence type="ECO:0000256" key="1">
    <source>
        <dbReference type="ARBA" id="ARBA00006432"/>
    </source>
</evidence>
<name>A0A8J2XPF0_9GAMM</name>
<evidence type="ECO:0000256" key="5">
    <source>
        <dbReference type="ARBA" id="ARBA00022990"/>
    </source>
</evidence>
<dbReference type="Gene3D" id="3.30.300.30">
    <property type="match status" value="1"/>
</dbReference>
<dbReference type="EMBL" id="BMDX01000010">
    <property type="protein sequence ID" value="GGA79556.1"/>
    <property type="molecule type" value="Genomic_DNA"/>
</dbReference>
<evidence type="ECO:0000256" key="4">
    <source>
        <dbReference type="ARBA" id="ARBA00022840"/>
    </source>
</evidence>
<dbReference type="InterPro" id="IPR045851">
    <property type="entry name" value="AMP-bd_C_sf"/>
</dbReference>
<dbReference type="GO" id="GO:0005524">
    <property type="term" value="F:ATP binding"/>
    <property type="evidence" value="ECO:0007669"/>
    <property type="project" value="UniProtKB-KW"/>
</dbReference>
<keyword evidence="11" id="KW-1185">Reference proteome</keyword>
<dbReference type="InterPro" id="IPR020845">
    <property type="entry name" value="AMP-binding_CS"/>
</dbReference>
<dbReference type="Pfam" id="PF13193">
    <property type="entry name" value="AMP-binding_C"/>
    <property type="match status" value="1"/>
</dbReference>
<dbReference type="PANTHER" id="PTHR24095">
    <property type="entry name" value="ACETYL-COENZYME A SYNTHETASE"/>
    <property type="match status" value="1"/>
</dbReference>
<dbReference type="EC" id="6.2.1.1" evidence="6"/>
<evidence type="ECO:0000259" key="7">
    <source>
        <dbReference type="Pfam" id="PF00501"/>
    </source>
</evidence>
<feature type="domain" description="Acetyl-coenzyme A synthetase N-terminal" evidence="9">
    <location>
        <begin position="28"/>
        <end position="82"/>
    </location>
</feature>
<comment type="similarity">
    <text evidence="1">Belongs to the ATP-dependent AMP-binding enzyme family.</text>
</comment>
<evidence type="ECO:0000256" key="6">
    <source>
        <dbReference type="NCBIfam" id="TIGR02188"/>
    </source>
</evidence>
<dbReference type="FunFam" id="3.40.50.12780:FF:000001">
    <property type="entry name" value="Acetyl-coenzyme A synthetase"/>
    <property type="match status" value="1"/>
</dbReference>
<evidence type="ECO:0000256" key="3">
    <source>
        <dbReference type="ARBA" id="ARBA00022741"/>
    </source>
</evidence>
<gene>
    <name evidence="10" type="ORF">GCM10011369_21910</name>
</gene>
<evidence type="ECO:0000259" key="9">
    <source>
        <dbReference type="Pfam" id="PF16177"/>
    </source>
</evidence>
<dbReference type="InterPro" id="IPR032387">
    <property type="entry name" value="ACAS_N"/>
</dbReference>
<protein>
    <recommendedName>
        <fullName evidence="6">Acetate--CoA ligase</fullName>
        <ecNumber evidence="6">6.2.1.1</ecNumber>
    </recommendedName>
</protein>
<dbReference type="InterPro" id="IPR042099">
    <property type="entry name" value="ANL_N_sf"/>
</dbReference>
<dbReference type="RefSeq" id="WP_087505858.1">
    <property type="nucleotide sequence ID" value="NZ_BMDX01000010.1"/>
</dbReference>
<dbReference type="GO" id="GO:0019427">
    <property type="term" value="P:acetyl-CoA biosynthetic process from acetate"/>
    <property type="evidence" value="ECO:0007669"/>
    <property type="project" value="UniProtKB-UniRule"/>
</dbReference>
<feature type="domain" description="AMP-dependent synthetase/ligase" evidence="7">
    <location>
        <begin position="91"/>
        <end position="475"/>
    </location>
</feature>
<dbReference type="Proteomes" id="UP000619743">
    <property type="component" value="Unassembled WGS sequence"/>
</dbReference>
<dbReference type="NCBIfam" id="NF001208">
    <property type="entry name" value="PRK00174.1"/>
    <property type="match status" value="1"/>
</dbReference>
<dbReference type="InterPro" id="IPR011904">
    <property type="entry name" value="Ac_CoA_lig"/>
</dbReference>
<feature type="domain" description="AMP-binding enzyme C-terminal" evidence="8">
    <location>
        <begin position="533"/>
        <end position="611"/>
    </location>
</feature>
<evidence type="ECO:0000313" key="10">
    <source>
        <dbReference type="EMBL" id="GGA79556.1"/>
    </source>
</evidence>
<dbReference type="Pfam" id="PF00501">
    <property type="entry name" value="AMP-binding"/>
    <property type="match status" value="1"/>
</dbReference>